<evidence type="ECO:0000313" key="4">
    <source>
        <dbReference type="Proteomes" id="UP000077266"/>
    </source>
</evidence>
<keyword evidence="2" id="KW-0732">Signal</keyword>
<sequence length="281" mass="30143">MSLVLRAFVLFAPLLSLVASAATIPTATVTLRSIDEPLDAGSTYMRYTARENALHKPAEHETNADRLRRGLPPLPPRINLHKNKHTPTKSSPQHHASASSKPTKGNVHVKHHKSGKFLGFLSKNHKSPHVQRFTITSDPEEAMTVRARTPSPDIPSSLTITNPEDGFVNLGFVTGPASAGAKLAPRSANYAVLSGTDETRGGDPPAAADAAYGSGSVESAVWTYESQSQTLTPKWVNPDGSLAITKLVYLPRQDALLVTGDEQELGDTFGDDIVPVVFELV</sequence>
<keyword evidence="4" id="KW-1185">Reference proteome</keyword>
<feature type="chain" id="PRO_5007861099" evidence="2">
    <location>
        <begin position="22"/>
        <end position="281"/>
    </location>
</feature>
<feature type="signal peptide" evidence="2">
    <location>
        <begin position="1"/>
        <end position="21"/>
    </location>
</feature>
<accession>A0A165KTX6</accession>
<proteinExistence type="predicted"/>
<dbReference type="EMBL" id="KV425937">
    <property type="protein sequence ID" value="KZV96880.1"/>
    <property type="molecule type" value="Genomic_DNA"/>
</dbReference>
<name>A0A165KTX6_EXIGL</name>
<feature type="compositionally biased region" description="Basic and acidic residues" evidence="1">
    <location>
        <begin position="54"/>
        <end position="68"/>
    </location>
</feature>
<organism evidence="3 4">
    <name type="scientific">Exidia glandulosa HHB12029</name>
    <dbReference type="NCBI Taxonomy" id="1314781"/>
    <lineage>
        <taxon>Eukaryota</taxon>
        <taxon>Fungi</taxon>
        <taxon>Dikarya</taxon>
        <taxon>Basidiomycota</taxon>
        <taxon>Agaricomycotina</taxon>
        <taxon>Agaricomycetes</taxon>
        <taxon>Auriculariales</taxon>
        <taxon>Exidiaceae</taxon>
        <taxon>Exidia</taxon>
    </lineage>
</organism>
<protein>
    <submittedName>
        <fullName evidence="3">Uncharacterized protein</fullName>
    </submittedName>
</protein>
<reference evidence="3 4" key="1">
    <citation type="journal article" date="2016" name="Mol. Biol. Evol.">
        <title>Comparative Genomics of Early-Diverging Mushroom-Forming Fungi Provides Insights into the Origins of Lignocellulose Decay Capabilities.</title>
        <authorList>
            <person name="Nagy L.G."/>
            <person name="Riley R."/>
            <person name="Tritt A."/>
            <person name="Adam C."/>
            <person name="Daum C."/>
            <person name="Floudas D."/>
            <person name="Sun H."/>
            <person name="Yadav J.S."/>
            <person name="Pangilinan J."/>
            <person name="Larsson K.H."/>
            <person name="Matsuura K."/>
            <person name="Barry K."/>
            <person name="Labutti K."/>
            <person name="Kuo R."/>
            <person name="Ohm R.A."/>
            <person name="Bhattacharya S.S."/>
            <person name="Shirouzu T."/>
            <person name="Yoshinaga Y."/>
            <person name="Martin F.M."/>
            <person name="Grigoriev I.V."/>
            <person name="Hibbett D.S."/>
        </authorList>
    </citation>
    <scope>NUCLEOTIDE SEQUENCE [LARGE SCALE GENOMIC DNA]</scope>
    <source>
        <strain evidence="3 4">HHB12029</strain>
    </source>
</reference>
<feature type="region of interest" description="Disordered" evidence="1">
    <location>
        <begin position="54"/>
        <end position="110"/>
    </location>
</feature>
<dbReference type="Proteomes" id="UP000077266">
    <property type="component" value="Unassembled WGS sequence"/>
</dbReference>
<dbReference type="AlphaFoldDB" id="A0A165KTX6"/>
<gene>
    <name evidence="3" type="ORF">EXIGLDRAFT_833298</name>
</gene>
<evidence type="ECO:0000256" key="1">
    <source>
        <dbReference type="SAM" id="MobiDB-lite"/>
    </source>
</evidence>
<dbReference type="OrthoDB" id="4584900at2759"/>
<evidence type="ECO:0000256" key="2">
    <source>
        <dbReference type="SAM" id="SignalP"/>
    </source>
</evidence>
<dbReference type="STRING" id="1314781.A0A165KTX6"/>
<feature type="compositionally biased region" description="Polar residues" evidence="1">
    <location>
        <begin position="88"/>
        <end position="103"/>
    </location>
</feature>
<dbReference type="InParanoid" id="A0A165KTX6"/>
<evidence type="ECO:0000313" key="3">
    <source>
        <dbReference type="EMBL" id="KZV96880.1"/>
    </source>
</evidence>